<reference evidence="2" key="1">
    <citation type="journal article" date="2014" name="Int. J. Syst. Evol. Microbiol.">
        <title>Complete genome sequence of Corynebacterium casei LMG S-19264T (=DSM 44701T), isolated from a smear-ripened cheese.</title>
        <authorList>
            <consortium name="US DOE Joint Genome Institute (JGI-PGF)"/>
            <person name="Walter F."/>
            <person name="Albersmeier A."/>
            <person name="Kalinowski J."/>
            <person name="Ruckert C."/>
        </authorList>
    </citation>
    <scope>NUCLEOTIDE SEQUENCE</scope>
    <source>
        <strain evidence="2">CGMCC 1.15360</strain>
    </source>
</reference>
<organism evidence="2 3">
    <name type="scientific">Croceicoccus mobilis</name>
    <dbReference type="NCBI Taxonomy" id="1703339"/>
    <lineage>
        <taxon>Bacteria</taxon>
        <taxon>Pseudomonadati</taxon>
        <taxon>Pseudomonadota</taxon>
        <taxon>Alphaproteobacteria</taxon>
        <taxon>Sphingomonadales</taxon>
        <taxon>Erythrobacteraceae</taxon>
        <taxon>Croceicoccus</taxon>
    </lineage>
</organism>
<dbReference type="EMBL" id="BMIP01000003">
    <property type="protein sequence ID" value="GGD67811.1"/>
    <property type="molecule type" value="Genomic_DNA"/>
</dbReference>
<accession>A0A916YZ21</accession>
<dbReference type="RefSeq" id="WP_066771225.1">
    <property type="nucleotide sequence ID" value="NZ_BMIP01000003.1"/>
</dbReference>
<evidence type="ECO:0000313" key="2">
    <source>
        <dbReference type="EMBL" id="GGD67811.1"/>
    </source>
</evidence>
<name>A0A916YZ21_9SPHN</name>
<feature type="region of interest" description="Disordered" evidence="1">
    <location>
        <begin position="1"/>
        <end position="20"/>
    </location>
</feature>
<evidence type="ECO:0008006" key="4">
    <source>
        <dbReference type="Google" id="ProtNLM"/>
    </source>
</evidence>
<protein>
    <recommendedName>
        <fullName evidence="4">DUF4197 domain-containing protein</fullName>
    </recommendedName>
</protein>
<gene>
    <name evidence="2" type="ORF">GCM10010990_16640</name>
</gene>
<comment type="caution">
    <text evidence="2">The sequence shown here is derived from an EMBL/GenBank/DDBJ whole genome shotgun (WGS) entry which is preliminary data.</text>
</comment>
<dbReference type="Proteomes" id="UP000612349">
    <property type="component" value="Unassembled WGS sequence"/>
</dbReference>
<evidence type="ECO:0000313" key="3">
    <source>
        <dbReference type="Proteomes" id="UP000612349"/>
    </source>
</evidence>
<dbReference type="Pfam" id="PF13852">
    <property type="entry name" value="DUF4197"/>
    <property type="match status" value="1"/>
</dbReference>
<sequence length="243" mass="25817">MENTILSRAPSRDFTASPPSSRRGFLGLSLGGVATLALAGCASYQGYSFTEAIRRLLTIASQDAFEQLLAPGGFYDDQLARLSVDEVLGNRGGVLARILGSTIVRERMMREFNRIAAEGAYRAAPVVADTIRIVGFENAVALVSGEPTAATGYLRTNMGSRLIDVMLPEVSDALRVIDDPVLGPALSELSGVNLSGVADSLTRRTEDAIWSAIGREEAAIRADPYATNDPVLIGVFGARNAVR</sequence>
<proteinExistence type="predicted"/>
<dbReference type="InterPro" id="IPR025245">
    <property type="entry name" value="DUF4197"/>
</dbReference>
<dbReference type="PROSITE" id="PS51318">
    <property type="entry name" value="TAT"/>
    <property type="match status" value="1"/>
</dbReference>
<dbReference type="AlphaFoldDB" id="A0A916YZ21"/>
<keyword evidence="3" id="KW-1185">Reference proteome</keyword>
<dbReference type="OrthoDB" id="9789685at2"/>
<evidence type="ECO:0000256" key="1">
    <source>
        <dbReference type="SAM" id="MobiDB-lite"/>
    </source>
</evidence>
<reference evidence="2" key="2">
    <citation type="submission" date="2020-09" db="EMBL/GenBank/DDBJ databases">
        <authorList>
            <person name="Sun Q."/>
            <person name="Zhou Y."/>
        </authorList>
    </citation>
    <scope>NUCLEOTIDE SEQUENCE</scope>
    <source>
        <strain evidence="2">CGMCC 1.15360</strain>
    </source>
</reference>
<dbReference type="InterPro" id="IPR006311">
    <property type="entry name" value="TAT_signal"/>
</dbReference>